<evidence type="ECO:0000313" key="2">
    <source>
        <dbReference type="Proteomes" id="UP001056778"/>
    </source>
</evidence>
<reference evidence="1" key="1">
    <citation type="submission" date="2022-04" db="EMBL/GenBank/DDBJ databases">
        <title>Chromosome-scale genome assembly of Holotrichia oblita Faldermann.</title>
        <authorList>
            <person name="Rongchong L."/>
        </authorList>
    </citation>
    <scope>NUCLEOTIDE SEQUENCE</scope>
    <source>
        <strain evidence="1">81SQS9</strain>
    </source>
</reference>
<name>A0ACB9SXZ2_HOLOL</name>
<accession>A0ACB9SXZ2</accession>
<dbReference type="EMBL" id="CM043020">
    <property type="protein sequence ID" value="KAI4459448.1"/>
    <property type="molecule type" value="Genomic_DNA"/>
</dbReference>
<comment type="caution">
    <text evidence="1">The sequence shown here is derived from an EMBL/GenBank/DDBJ whole genome shotgun (WGS) entry which is preliminary data.</text>
</comment>
<organism evidence="1 2">
    <name type="scientific">Holotrichia oblita</name>
    <name type="common">Chafer beetle</name>
    <dbReference type="NCBI Taxonomy" id="644536"/>
    <lineage>
        <taxon>Eukaryota</taxon>
        <taxon>Metazoa</taxon>
        <taxon>Ecdysozoa</taxon>
        <taxon>Arthropoda</taxon>
        <taxon>Hexapoda</taxon>
        <taxon>Insecta</taxon>
        <taxon>Pterygota</taxon>
        <taxon>Neoptera</taxon>
        <taxon>Endopterygota</taxon>
        <taxon>Coleoptera</taxon>
        <taxon>Polyphaga</taxon>
        <taxon>Scarabaeiformia</taxon>
        <taxon>Scarabaeidae</taxon>
        <taxon>Melolonthinae</taxon>
        <taxon>Holotrichia</taxon>
    </lineage>
</organism>
<proteinExistence type="predicted"/>
<evidence type="ECO:0000313" key="1">
    <source>
        <dbReference type="EMBL" id="KAI4459448.1"/>
    </source>
</evidence>
<dbReference type="Proteomes" id="UP001056778">
    <property type="component" value="Chromosome 6"/>
</dbReference>
<sequence>MMRSQEINHIKLVSLGNVNIDYLAKCLEFVFRGTTAKFELCGRNVTKSKMQTHRVKDAQQSEKVIIKAGGKKYADILRSVKSSINIDEAGIKVKAIKRTTKGDVMVEIQGGMDKAVALRQEIIKKNEDALVEIKNKSGIIYVSGIDGDVDSSELMHAIKDCVGGAAQLHDIEVLSLRPTQYGSQNATVALKKEWARELCKKETIRIGWTPCRIRQRFNIVRCYRCLEFGHYKKECQGEDRKETCLKCGKAGHRAKECKEESYCTTCKRKGHRADQTRCPHFRKLIQEKVKERTSNRGTRKDSVSVGPSNERTL</sequence>
<protein>
    <submittedName>
        <fullName evidence="1">Zinc finger cchc-type superfamily</fullName>
    </submittedName>
</protein>
<keyword evidence="2" id="KW-1185">Reference proteome</keyword>
<gene>
    <name evidence="1" type="ORF">MML48_6g00016728</name>
</gene>